<dbReference type="Proteomes" id="UP000787635">
    <property type="component" value="Unassembled WGS sequence"/>
</dbReference>
<feature type="transmembrane region" description="Helical" evidence="1">
    <location>
        <begin position="76"/>
        <end position="109"/>
    </location>
</feature>
<keyword evidence="1" id="KW-0812">Transmembrane</keyword>
<dbReference type="Pfam" id="PF07331">
    <property type="entry name" value="TctB"/>
    <property type="match status" value="1"/>
</dbReference>
<evidence type="ECO:0000256" key="1">
    <source>
        <dbReference type="SAM" id="Phobius"/>
    </source>
</evidence>
<name>A0ABX1EAB5_9PROT</name>
<evidence type="ECO:0000313" key="4">
    <source>
        <dbReference type="Proteomes" id="UP000787635"/>
    </source>
</evidence>
<feature type="transmembrane region" description="Helical" evidence="1">
    <location>
        <begin position="115"/>
        <end position="134"/>
    </location>
</feature>
<keyword evidence="1" id="KW-1133">Transmembrane helix</keyword>
<keyword evidence="1" id="KW-0472">Membrane</keyword>
<dbReference type="InterPro" id="IPR009936">
    <property type="entry name" value="DUF1468"/>
</dbReference>
<keyword evidence="4" id="KW-1185">Reference proteome</keyword>
<feature type="domain" description="DUF1468" evidence="2">
    <location>
        <begin position="9"/>
        <end position="142"/>
    </location>
</feature>
<evidence type="ECO:0000259" key="2">
    <source>
        <dbReference type="Pfam" id="PF07331"/>
    </source>
</evidence>
<proteinExistence type="predicted"/>
<gene>
    <name evidence="3" type="ORF">HEQ75_25225</name>
</gene>
<organism evidence="3 4">
    <name type="scientific">Falsiroseomonas selenitidurans</name>
    <dbReference type="NCBI Taxonomy" id="2716335"/>
    <lineage>
        <taxon>Bacteria</taxon>
        <taxon>Pseudomonadati</taxon>
        <taxon>Pseudomonadota</taxon>
        <taxon>Alphaproteobacteria</taxon>
        <taxon>Acetobacterales</taxon>
        <taxon>Roseomonadaceae</taxon>
        <taxon>Falsiroseomonas</taxon>
    </lineage>
</organism>
<feature type="transmembrane region" description="Helical" evidence="1">
    <location>
        <begin position="7"/>
        <end position="24"/>
    </location>
</feature>
<reference evidence="3 4" key="1">
    <citation type="submission" date="2020-03" db="EMBL/GenBank/DDBJ databases">
        <title>Roseomonas selenitidurans sp. nov. isolated from urban soil.</title>
        <authorList>
            <person name="Liu H."/>
        </authorList>
    </citation>
    <scope>NUCLEOTIDE SEQUENCE [LARGE SCALE GENOMIC DNA]</scope>
    <source>
        <strain evidence="3 4">BU-1</strain>
    </source>
</reference>
<evidence type="ECO:0000313" key="3">
    <source>
        <dbReference type="EMBL" id="NKC34184.1"/>
    </source>
</evidence>
<comment type="caution">
    <text evidence="3">The sequence shown here is derived from an EMBL/GenBank/DDBJ whole genome shotgun (WGS) entry which is preliminary data.</text>
</comment>
<feature type="transmembrane region" description="Helical" evidence="1">
    <location>
        <begin position="44"/>
        <end position="64"/>
    </location>
</feature>
<protein>
    <submittedName>
        <fullName evidence="3">Tripartite tricarboxylate transporter TctB family protein</fullName>
    </submittedName>
</protein>
<dbReference type="RefSeq" id="WP_168034899.1">
    <property type="nucleotide sequence ID" value="NZ_JAAVNE010000069.1"/>
</dbReference>
<dbReference type="EMBL" id="JAAVNE010000069">
    <property type="protein sequence ID" value="NKC34184.1"/>
    <property type="molecule type" value="Genomic_DNA"/>
</dbReference>
<accession>A0ABX1EAB5</accession>
<sequence>MKINQKDLLAGLVLLAFAVAGLWLNLDHTLGTARRMGPGYMPMLAFGVLLFLSVTIIGLSLFNGPDPLERWAWRELFLILAAICVFGLILEKAGMIVTLAVTIAISTLADRTHKPLGVLGLILFLVALCWFVFIQELDIRIPVWPTYFGP</sequence>